<evidence type="ECO:0000313" key="4">
    <source>
        <dbReference type="Proteomes" id="UP000019681"/>
    </source>
</evidence>
<keyword evidence="2" id="KW-0820">tRNA-binding</keyword>
<keyword evidence="2" id="KW-0963">Cytoplasm</keyword>
<organism evidence="3 4">
    <name type="scientific">Fervidicella metallireducens AeB</name>
    <dbReference type="NCBI Taxonomy" id="1403537"/>
    <lineage>
        <taxon>Bacteria</taxon>
        <taxon>Bacillati</taxon>
        <taxon>Bacillota</taxon>
        <taxon>Clostridia</taxon>
        <taxon>Eubacteriales</taxon>
        <taxon>Clostridiaceae</taxon>
        <taxon>Fervidicella</taxon>
    </lineage>
</organism>
<dbReference type="GO" id="GO:0005524">
    <property type="term" value="F:ATP binding"/>
    <property type="evidence" value="ECO:0007669"/>
    <property type="project" value="UniProtKB-KW"/>
</dbReference>
<evidence type="ECO:0000313" key="3">
    <source>
        <dbReference type="EMBL" id="EYE89297.1"/>
    </source>
</evidence>
<reference evidence="3 4" key="1">
    <citation type="journal article" date="2014" name="Genome Announc.">
        <title>Draft Genome Sequence of Fervidicella metallireducens Strain AeBT, an Iron-Reducing Thermoanaerobe from the Great Artesian Basin.</title>
        <authorList>
            <person name="Patel B.K."/>
        </authorList>
    </citation>
    <scope>NUCLEOTIDE SEQUENCE [LARGE SCALE GENOMIC DNA]</scope>
    <source>
        <strain evidence="3 4">AeB</strain>
    </source>
</reference>
<feature type="binding site" evidence="2">
    <location>
        <position position="102"/>
    </location>
    <ligand>
        <name>ATP</name>
        <dbReference type="ChEBI" id="CHEBI:30616"/>
    </ligand>
</feature>
<dbReference type="NCBIfam" id="NF010191">
    <property type="entry name" value="PRK13670.1"/>
    <property type="match status" value="1"/>
</dbReference>
<dbReference type="HAMAP" id="MF_01539">
    <property type="entry name" value="TmcAL"/>
    <property type="match status" value="1"/>
</dbReference>
<dbReference type="AlphaFoldDB" id="A0A017RX80"/>
<evidence type="ECO:0000256" key="1">
    <source>
        <dbReference type="ARBA" id="ARBA00022694"/>
    </source>
</evidence>
<feature type="binding site" evidence="2">
    <location>
        <position position="172"/>
    </location>
    <ligand>
        <name>ATP</name>
        <dbReference type="ChEBI" id="CHEBI:30616"/>
    </ligand>
</feature>
<dbReference type="Pfam" id="PF05636">
    <property type="entry name" value="HIGH_NTase1"/>
    <property type="match status" value="1"/>
</dbReference>
<dbReference type="GO" id="GO:0006400">
    <property type="term" value="P:tRNA modification"/>
    <property type="evidence" value="ECO:0007669"/>
    <property type="project" value="UniProtKB-UniRule"/>
</dbReference>
<accession>A0A017RX80</accession>
<feature type="binding site" evidence="2">
    <location>
        <begin position="7"/>
        <end position="20"/>
    </location>
    <ligand>
        <name>ATP</name>
        <dbReference type="ChEBI" id="CHEBI:30616"/>
    </ligand>
</feature>
<keyword evidence="2" id="KW-0694">RNA-binding</keyword>
<dbReference type="Gene3D" id="3.40.50.620">
    <property type="entry name" value="HUPs"/>
    <property type="match status" value="1"/>
</dbReference>
<dbReference type="RefSeq" id="WP_035378088.1">
    <property type="nucleotide sequence ID" value="NZ_AZQP01000006.1"/>
</dbReference>
<comment type="caution">
    <text evidence="3">The sequence shown here is derived from an EMBL/GenBank/DDBJ whole genome shotgun (WGS) entry which is preliminary data.</text>
</comment>
<proteinExistence type="inferred from homology"/>
<evidence type="ECO:0000256" key="2">
    <source>
        <dbReference type="HAMAP-Rule" id="MF_01539"/>
    </source>
</evidence>
<dbReference type="EC" id="6.3.4.-" evidence="2"/>
<keyword evidence="2" id="KW-0067">ATP-binding</keyword>
<dbReference type="OrthoDB" id="9769796at2"/>
<dbReference type="STRING" id="1403537.Q428_03205"/>
<comment type="function">
    <text evidence="2">Catalyzes the formation of N(4)-acetylcytidine (ac(4)C) at the wobble position of elongator tRNA(Met), using acetate and ATP as substrates. First activates an acetate ion to form acetyladenylate (Ac-AMP) and then transfers the acetyl group to tRNA to form ac(4)C34.</text>
</comment>
<comment type="similarity">
    <text evidence="2">Belongs to the TmcAL family.</text>
</comment>
<dbReference type="InterPro" id="IPR014729">
    <property type="entry name" value="Rossmann-like_a/b/a_fold"/>
</dbReference>
<dbReference type="InterPro" id="IPR008513">
    <property type="entry name" value="tRNA(Met)_cyd_acetate_ligase"/>
</dbReference>
<name>A0A017RX80_9CLOT</name>
<protein>
    <recommendedName>
        <fullName evidence="2">tRNA(Met) cytidine acetate ligase</fullName>
        <ecNumber evidence="2">6.3.4.-</ecNumber>
    </recommendedName>
</protein>
<keyword evidence="2" id="KW-0436">Ligase</keyword>
<dbReference type="GO" id="GO:0016879">
    <property type="term" value="F:ligase activity, forming carbon-nitrogen bonds"/>
    <property type="evidence" value="ECO:0007669"/>
    <property type="project" value="UniProtKB-UniRule"/>
</dbReference>
<dbReference type="GO" id="GO:0000049">
    <property type="term" value="F:tRNA binding"/>
    <property type="evidence" value="ECO:0007669"/>
    <property type="project" value="UniProtKB-KW"/>
</dbReference>
<dbReference type="Proteomes" id="UP000019681">
    <property type="component" value="Unassembled WGS sequence"/>
</dbReference>
<keyword evidence="1 2" id="KW-0819">tRNA processing</keyword>
<dbReference type="PANTHER" id="PTHR37825:SF1">
    <property type="entry name" value="TRNA(MET) CYTIDINE ACETATE LIGASE"/>
    <property type="match status" value="1"/>
</dbReference>
<dbReference type="PANTHER" id="PTHR37825">
    <property type="entry name" value="TRNA(MET) CYTIDINE ACETATE LIGASE"/>
    <property type="match status" value="1"/>
</dbReference>
<feature type="binding site" evidence="2">
    <location>
        <begin position="197"/>
        <end position="198"/>
    </location>
    <ligand>
        <name>ATP</name>
        <dbReference type="ChEBI" id="CHEBI:30616"/>
    </ligand>
</feature>
<keyword evidence="2" id="KW-0547">Nucleotide-binding</keyword>
<gene>
    <name evidence="2" type="primary">tmcAL</name>
    <name evidence="3" type="ORF">Q428_03205</name>
</gene>
<sequence length="409" mass="46238">MKVNGVIVEYNPLHNGHIYHLNKTKELTSCDYVVAVMSGNFVQRGEPAFVNKWARTNMALLSGIDLVLELPTIYSISSAEGFAFGAISILDKLGIIDTICFGSESGNISELMMLSKILAEEPQEFKISLEKYLKLGISFPAAREKALHDFMNNNYPNTEENSRLTKILNNSNNILAIEYLKSLHKLSSNISAFTIPRINNRYNEENLTGNISSATSIRKNLLLQNNIKQSIPDYVDDILQEEIKRGCGPLLLNNFSDIIMYKLRTLSIADISEILDVSEGLENKIKKACENTTNINDLIELIKTKRYTTTRLQRILIYTLLDIKKDALNIIKSPAKYVRVLGFNDNGKKLLKEIKKRCPLPIITNPSANDIDTLKYDISATDIYVLGYSNNEYKEARQDLKKPPIYCKI</sequence>
<dbReference type="EMBL" id="AZQP01000006">
    <property type="protein sequence ID" value="EYE89297.1"/>
    <property type="molecule type" value="Genomic_DNA"/>
</dbReference>
<comment type="subcellular location">
    <subcellularLocation>
        <location evidence="2">Cytoplasm</location>
    </subcellularLocation>
</comment>
<dbReference type="GO" id="GO:0005737">
    <property type="term" value="C:cytoplasm"/>
    <property type="evidence" value="ECO:0007669"/>
    <property type="project" value="UniProtKB-SubCell"/>
</dbReference>
<comment type="catalytic activity">
    <reaction evidence="2">
        <text>cytidine(34) in elongator tRNA(Met) + acetate + ATP = N(4)-acetylcytidine(34) in elongator tRNA(Met) + AMP + diphosphate</text>
        <dbReference type="Rhea" id="RHEA:58144"/>
        <dbReference type="Rhea" id="RHEA-COMP:10693"/>
        <dbReference type="Rhea" id="RHEA-COMP:10694"/>
        <dbReference type="ChEBI" id="CHEBI:30089"/>
        <dbReference type="ChEBI" id="CHEBI:30616"/>
        <dbReference type="ChEBI" id="CHEBI:33019"/>
        <dbReference type="ChEBI" id="CHEBI:74900"/>
        <dbReference type="ChEBI" id="CHEBI:82748"/>
        <dbReference type="ChEBI" id="CHEBI:456215"/>
    </reaction>
</comment>
<keyword evidence="4" id="KW-1185">Reference proteome</keyword>
<dbReference type="SUPFAM" id="SSF52374">
    <property type="entry name" value="Nucleotidylyl transferase"/>
    <property type="match status" value="1"/>
</dbReference>